<gene>
    <name evidence="10" type="primary">SIP3</name>
    <name evidence="10" type="ORF">FIM1_736</name>
</gene>
<evidence type="ECO:0000256" key="4">
    <source>
        <dbReference type="ARBA" id="ARBA00023136"/>
    </source>
</evidence>
<feature type="transmembrane region" description="Helical" evidence="7">
    <location>
        <begin position="1021"/>
        <end position="1040"/>
    </location>
</feature>
<sequence length="1185" mass="137449">MTSDTVQERGNKLSKLTALGLREAALDSPVFRTSVNHFHTQVLELENWIQENTNLSKNAGLVQTRRDEESLINRLLPPLSFLNNGLVENQTYTPSMVNEFQEALNTFSSSISTLMYGNPETYLTTYLDILIKVVKPYKEARENFDYYQGRYDSLNKNYHDIKVSSLISADSIREKAMELYDIRNLYKNASFDLIWNIGKIQMKLDDLISKMIELTIPSTSQKETSKKYRINISHELEHEYSQYRKWTDTITNCVENYNDELHKAKLEINKSFESHYSPPEDLKTYDISTINSNLLKPEEIPQEFKKSGWLFVKTKARTSGKVTWLKRWCFLENGMFGMLMPSPSKLYVEESDKFGILLITCNYNPQEDRRYCFDLKIMNTEDSSSLQDIIITMQAETLKDLSEWMNLFNYAKKEALKLDKDSPEVTTLLSRVSPTFVEFACSSTTQIDFQTTSISEHKTHSLLNIIQANPNKVNDFGVFQDPTFRFPVMTQMTKLAVIARAFVIDQGITNAISANIWGISSSYPPPSTKPTFEVKFMSSMSDWNPIVYPSYYPEKYKSGDLLFRSVFNGFIKYENTDKELFLFKETCIFYPNENKRYPSTMFVTSNTLYFYVNFLGFISLSSYPFRSIISVSVVQDKNTKSNPVVEIELKHKRKIAIEVFYSDPYCLCEKILTNLENNLKNSEARADQLIKKLEKKDHMFTKTAVQNTQNLMPELSLLRVLNVDKMNLRQRQQQFQLEHDAYFKMDFNAPSRALMHLAFGDKSTVFHECTFLSRSKVERDAVGPWIIDPETKKVVRKMRISLKLARPFVSANTVSFSASSPYSYMDILQSINKTSENFYYEVDQSTGYFSLPFTKLFHVNTKYVIINHRKDDYISTSQKDTTTSCTLYTYYNVVFVNKTTLETVSSLNFIDSLIKVMVLSILRNESRILKHVLSSYVGKLGNSSKIVKSMRLGGQIGVSEHQNAPYKDYLKQSASNQVVYSKMLVFKLVLKWLILFWSKLCINAIRFFFSMVYGLMTNLMMLNKLVVGMLLISIVLNLSLSKRATFEYWAFKKAEKYADSVIDMKSMNMERSVSLDQLSILTKELTYKTDVLESFISENAKNKPSYQKIRNQMALKRNELLVELSLLNNIEKELIGNDFKMFLIKEIEKCNTVRTNYKDAIINNTELQKYCFTCEDQLKYFTDLL</sequence>
<evidence type="ECO:0000256" key="6">
    <source>
        <dbReference type="SAM" id="Coils"/>
    </source>
</evidence>
<keyword evidence="4 7" id="KW-0472">Membrane</keyword>
<organism evidence="10 11">
    <name type="scientific">Kluyveromyces marxianus</name>
    <name type="common">Yeast</name>
    <name type="synonym">Candida kefyr</name>
    <dbReference type="NCBI Taxonomy" id="4911"/>
    <lineage>
        <taxon>Eukaryota</taxon>
        <taxon>Fungi</taxon>
        <taxon>Dikarya</taxon>
        <taxon>Ascomycota</taxon>
        <taxon>Saccharomycotina</taxon>
        <taxon>Saccharomycetes</taxon>
        <taxon>Saccharomycetales</taxon>
        <taxon>Saccharomycetaceae</taxon>
        <taxon>Kluyveromyces</taxon>
    </lineage>
</organism>
<evidence type="ECO:0000259" key="9">
    <source>
        <dbReference type="PROSITE" id="PS51778"/>
    </source>
</evidence>
<dbReference type="PANTHER" id="PTHR14248">
    <property type="entry name" value="CYCLIN Y, ISOFORM A"/>
    <property type="match status" value="1"/>
</dbReference>
<dbReference type="CDD" id="cd13280">
    <property type="entry name" value="PH_SIP3"/>
    <property type="match status" value="1"/>
</dbReference>
<dbReference type="Proteomes" id="UP000422736">
    <property type="component" value="Chromosome 1"/>
</dbReference>
<dbReference type="SMART" id="SM00233">
    <property type="entry name" value="PH"/>
    <property type="match status" value="1"/>
</dbReference>
<evidence type="ECO:0000256" key="3">
    <source>
        <dbReference type="ARBA" id="ARBA00022989"/>
    </source>
</evidence>
<feature type="domain" description="VASt" evidence="9">
    <location>
        <begin position="738"/>
        <end position="941"/>
    </location>
</feature>
<feature type="coiled-coil region" evidence="6">
    <location>
        <begin position="672"/>
        <end position="699"/>
    </location>
</feature>
<keyword evidence="3 7" id="KW-1133">Transmembrane helix</keyword>
<evidence type="ECO:0000313" key="10">
    <source>
        <dbReference type="EMBL" id="QGN14085.1"/>
    </source>
</evidence>
<evidence type="ECO:0000256" key="1">
    <source>
        <dbReference type="ARBA" id="ARBA00004586"/>
    </source>
</evidence>
<reference evidence="10 11" key="2">
    <citation type="submission" date="2019-11" db="EMBL/GenBank/DDBJ databases">
        <authorList>
            <person name="Lu H."/>
        </authorList>
    </citation>
    <scope>NUCLEOTIDE SEQUENCE [LARGE SCALE GENOMIC DNA]</scope>
    <source>
        <strain evidence="10 11">FIM1</strain>
    </source>
</reference>
<dbReference type="InterPro" id="IPR004148">
    <property type="entry name" value="BAR_dom"/>
</dbReference>
<evidence type="ECO:0000259" key="8">
    <source>
        <dbReference type="PROSITE" id="PS50003"/>
    </source>
</evidence>
<comment type="subcellular location">
    <subcellularLocation>
        <location evidence="5">Endomembrane system</location>
        <topology evidence="5">Single-pass membrane protein</topology>
    </subcellularLocation>
    <subcellularLocation>
        <location evidence="1">Endoplasmic reticulum membrane</location>
    </subcellularLocation>
</comment>
<accession>A0ABX6EP97</accession>
<evidence type="ECO:0000256" key="2">
    <source>
        <dbReference type="ARBA" id="ARBA00022692"/>
    </source>
</evidence>
<dbReference type="SUPFAM" id="SSF103657">
    <property type="entry name" value="BAR/IMD domain-like"/>
    <property type="match status" value="1"/>
</dbReference>
<dbReference type="Pfam" id="PF00169">
    <property type="entry name" value="PH"/>
    <property type="match status" value="1"/>
</dbReference>
<evidence type="ECO:0000256" key="5">
    <source>
        <dbReference type="ARBA" id="ARBA00037847"/>
    </source>
</evidence>
<keyword evidence="2 7" id="KW-0812">Transmembrane</keyword>
<dbReference type="InterPro" id="IPR027267">
    <property type="entry name" value="AH/BAR_dom_sf"/>
</dbReference>
<keyword evidence="11" id="KW-1185">Reference proteome</keyword>
<name>A0ABX6EP97_KLUMA</name>
<dbReference type="Pfam" id="PF16016">
    <property type="entry name" value="VASt"/>
    <property type="match status" value="1"/>
</dbReference>
<dbReference type="Gene3D" id="2.30.29.30">
    <property type="entry name" value="Pleckstrin-homology domain (PH domain)/Phosphotyrosine-binding domain (PTB)"/>
    <property type="match status" value="1"/>
</dbReference>
<dbReference type="SUPFAM" id="SSF50729">
    <property type="entry name" value="PH domain-like"/>
    <property type="match status" value="1"/>
</dbReference>
<dbReference type="InterPro" id="IPR042067">
    <property type="entry name" value="Sip3_PH"/>
</dbReference>
<reference evidence="10 11" key="1">
    <citation type="submission" date="2016-03" db="EMBL/GenBank/DDBJ databases">
        <title>How can Kluyveromyces marxianus grow so fast - potential evolutionary course in Saccharomyces Complex revealed by comparative genomics.</title>
        <authorList>
            <person name="Mo W."/>
            <person name="Lu W."/>
            <person name="Yang X."/>
            <person name="Qi J."/>
            <person name="Lv H."/>
        </authorList>
    </citation>
    <scope>NUCLEOTIDE SEQUENCE [LARGE SCALE GENOMIC DNA]</scope>
    <source>
        <strain evidence="10 11">FIM1</strain>
    </source>
</reference>
<dbReference type="PROSITE" id="PS51778">
    <property type="entry name" value="VAST"/>
    <property type="match status" value="1"/>
</dbReference>
<keyword evidence="6" id="KW-0175">Coiled coil</keyword>
<dbReference type="Pfam" id="PF16746">
    <property type="entry name" value="BAR_3"/>
    <property type="match status" value="1"/>
</dbReference>
<proteinExistence type="predicted"/>
<dbReference type="Gene3D" id="1.20.1270.60">
    <property type="entry name" value="Arfaptin homology (AH) domain/BAR domain"/>
    <property type="match status" value="1"/>
</dbReference>
<dbReference type="EMBL" id="CP015054">
    <property type="protein sequence ID" value="QGN14085.1"/>
    <property type="molecule type" value="Genomic_DNA"/>
</dbReference>
<dbReference type="InterPro" id="IPR031968">
    <property type="entry name" value="VASt"/>
</dbReference>
<protein>
    <submittedName>
        <fullName evidence="10">Protein SIP3</fullName>
    </submittedName>
</protein>
<dbReference type="InterPro" id="IPR011993">
    <property type="entry name" value="PH-like_dom_sf"/>
</dbReference>
<dbReference type="PROSITE" id="PS50003">
    <property type="entry name" value="PH_DOMAIN"/>
    <property type="match status" value="1"/>
</dbReference>
<feature type="transmembrane region" description="Helical" evidence="7">
    <location>
        <begin position="992"/>
        <end position="1015"/>
    </location>
</feature>
<dbReference type="InterPro" id="IPR001849">
    <property type="entry name" value="PH_domain"/>
</dbReference>
<evidence type="ECO:0000313" key="11">
    <source>
        <dbReference type="Proteomes" id="UP000422736"/>
    </source>
</evidence>
<evidence type="ECO:0000256" key="7">
    <source>
        <dbReference type="SAM" id="Phobius"/>
    </source>
</evidence>
<feature type="domain" description="PH" evidence="8">
    <location>
        <begin position="303"/>
        <end position="413"/>
    </location>
</feature>